<sequence length="103" mass="12146">KKNVWLSKTDFQYKPPLSTYQQKTCGCGKRSGRRSQVASFSLFNMVEVQLNLADDNSEVLHFTRSPTEVRFKNLTISTKFRVTIYLGRRKWKIKPCKEEKKLR</sequence>
<gene>
    <name evidence="1" type="ORF">Bpfe_015594</name>
</gene>
<accession>A0AAD8BI43</accession>
<keyword evidence="2" id="KW-1185">Reference proteome</keyword>
<organism evidence="1 2">
    <name type="scientific">Biomphalaria pfeifferi</name>
    <name type="common">Bloodfluke planorb</name>
    <name type="synonym">Freshwater snail</name>
    <dbReference type="NCBI Taxonomy" id="112525"/>
    <lineage>
        <taxon>Eukaryota</taxon>
        <taxon>Metazoa</taxon>
        <taxon>Spiralia</taxon>
        <taxon>Lophotrochozoa</taxon>
        <taxon>Mollusca</taxon>
        <taxon>Gastropoda</taxon>
        <taxon>Heterobranchia</taxon>
        <taxon>Euthyneura</taxon>
        <taxon>Panpulmonata</taxon>
        <taxon>Hygrophila</taxon>
        <taxon>Lymnaeoidea</taxon>
        <taxon>Planorbidae</taxon>
        <taxon>Biomphalaria</taxon>
    </lineage>
</organism>
<evidence type="ECO:0000313" key="1">
    <source>
        <dbReference type="EMBL" id="KAK0055018.1"/>
    </source>
</evidence>
<protein>
    <submittedName>
        <fullName evidence="1">Uncharacterized protein</fullName>
    </submittedName>
</protein>
<comment type="caution">
    <text evidence="1">The sequence shown here is derived from an EMBL/GenBank/DDBJ whole genome shotgun (WGS) entry which is preliminary data.</text>
</comment>
<evidence type="ECO:0000313" key="2">
    <source>
        <dbReference type="Proteomes" id="UP001233172"/>
    </source>
</evidence>
<feature type="non-terminal residue" evidence="1">
    <location>
        <position position="103"/>
    </location>
</feature>
<dbReference type="Proteomes" id="UP001233172">
    <property type="component" value="Unassembled WGS sequence"/>
</dbReference>
<reference evidence="1" key="1">
    <citation type="journal article" date="2023" name="PLoS Negl. Trop. Dis.">
        <title>A genome sequence for Biomphalaria pfeifferi, the major vector snail for the human-infecting parasite Schistosoma mansoni.</title>
        <authorList>
            <person name="Bu L."/>
            <person name="Lu L."/>
            <person name="Laidemitt M.R."/>
            <person name="Zhang S.M."/>
            <person name="Mutuku M."/>
            <person name="Mkoji G."/>
            <person name="Steinauer M."/>
            <person name="Loker E.S."/>
        </authorList>
    </citation>
    <scope>NUCLEOTIDE SEQUENCE</scope>
    <source>
        <strain evidence="1">KasaAsao</strain>
    </source>
</reference>
<feature type="non-terminal residue" evidence="1">
    <location>
        <position position="1"/>
    </location>
</feature>
<proteinExistence type="predicted"/>
<name>A0AAD8BI43_BIOPF</name>
<reference evidence="1" key="2">
    <citation type="submission" date="2023-04" db="EMBL/GenBank/DDBJ databases">
        <authorList>
            <person name="Bu L."/>
            <person name="Lu L."/>
            <person name="Laidemitt M.R."/>
            <person name="Zhang S.M."/>
            <person name="Mutuku M."/>
            <person name="Mkoji G."/>
            <person name="Steinauer M."/>
            <person name="Loker E.S."/>
        </authorList>
    </citation>
    <scope>NUCLEOTIDE SEQUENCE</scope>
    <source>
        <strain evidence="1">KasaAsao</strain>
        <tissue evidence="1">Whole Snail</tissue>
    </source>
</reference>
<dbReference type="AlphaFoldDB" id="A0AAD8BI43"/>
<dbReference type="EMBL" id="JASAOG010000073">
    <property type="protein sequence ID" value="KAK0055018.1"/>
    <property type="molecule type" value="Genomic_DNA"/>
</dbReference>